<feature type="region of interest" description="Disordered" evidence="1">
    <location>
        <begin position="1"/>
        <end position="77"/>
    </location>
</feature>
<keyword evidence="3" id="KW-1185">Reference proteome</keyword>
<protein>
    <submittedName>
        <fullName evidence="2">Uncharacterized protein</fullName>
    </submittedName>
</protein>
<organism evidence="2 3">
    <name type="scientific">Dibothriocephalus latus</name>
    <name type="common">Fish tapeworm</name>
    <name type="synonym">Diphyllobothrium latum</name>
    <dbReference type="NCBI Taxonomy" id="60516"/>
    <lineage>
        <taxon>Eukaryota</taxon>
        <taxon>Metazoa</taxon>
        <taxon>Spiralia</taxon>
        <taxon>Lophotrochozoa</taxon>
        <taxon>Platyhelminthes</taxon>
        <taxon>Cestoda</taxon>
        <taxon>Eucestoda</taxon>
        <taxon>Diphyllobothriidea</taxon>
        <taxon>Diphyllobothriidae</taxon>
        <taxon>Dibothriocephalus</taxon>
    </lineage>
</organism>
<evidence type="ECO:0000256" key="1">
    <source>
        <dbReference type="SAM" id="MobiDB-lite"/>
    </source>
</evidence>
<accession>A0A3P6Q6G1</accession>
<sequence>MAAQRAAEAESAAGATAAALGGSSSEDQASSMPQQTAGAEDQQTQAEGDATPASKPSLFKPAASASSSSSALNAGREATSSATSLASVYVDEENEDAMVTRIVSSGPAGFTAVQNAVHASRACLLLLNLKQYLKDVYGMTDR</sequence>
<dbReference type="AlphaFoldDB" id="A0A3P6Q6G1"/>
<feature type="compositionally biased region" description="Low complexity" evidence="1">
    <location>
        <begin position="1"/>
        <end position="26"/>
    </location>
</feature>
<feature type="compositionally biased region" description="Polar residues" evidence="1">
    <location>
        <begin position="27"/>
        <end position="46"/>
    </location>
</feature>
<evidence type="ECO:0000313" key="2">
    <source>
        <dbReference type="EMBL" id="VDK40987.1"/>
    </source>
</evidence>
<dbReference type="Proteomes" id="UP000281553">
    <property type="component" value="Unassembled WGS sequence"/>
</dbReference>
<reference evidence="2 3" key="1">
    <citation type="submission" date="2018-11" db="EMBL/GenBank/DDBJ databases">
        <authorList>
            <consortium name="Pathogen Informatics"/>
        </authorList>
    </citation>
    <scope>NUCLEOTIDE SEQUENCE [LARGE SCALE GENOMIC DNA]</scope>
</reference>
<evidence type="ECO:0000313" key="3">
    <source>
        <dbReference type="Proteomes" id="UP000281553"/>
    </source>
</evidence>
<proteinExistence type="predicted"/>
<feature type="compositionally biased region" description="Low complexity" evidence="1">
    <location>
        <begin position="53"/>
        <end position="72"/>
    </location>
</feature>
<gene>
    <name evidence="2" type="ORF">DILT_LOCUS1193</name>
</gene>
<name>A0A3P6Q6G1_DIBLA</name>
<dbReference type="EMBL" id="UYRU01007295">
    <property type="protein sequence ID" value="VDK40987.1"/>
    <property type="molecule type" value="Genomic_DNA"/>
</dbReference>